<reference evidence="1 2" key="1">
    <citation type="journal article" date="2021" name="Elife">
        <title>Chloroplast acquisition without the gene transfer in kleptoplastic sea slugs, Plakobranchus ocellatus.</title>
        <authorList>
            <person name="Maeda T."/>
            <person name="Takahashi S."/>
            <person name="Yoshida T."/>
            <person name="Shimamura S."/>
            <person name="Takaki Y."/>
            <person name="Nagai Y."/>
            <person name="Toyoda A."/>
            <person name="Suzuki Y."/>
            <person name="Arimoto A."/>
            <person name="Ishii H."/>
            <person name="Satoh N."/>
            <person name="Nishiyama T."/>
            <person name="Hasebe M."/>
            <person name="Maruyama T."/>
            <person name="Minagawa J."/>
            <person name="Obokata J."/>
            <person name="Shigenobu S."/>
        </authorList>
    </citation>
    <scope>NUCLEOTIDE SEQUENCE [LARGE SCALE GENOMIC DNA]</scope>
</reference>
<gene>
    <name evidence="1" type="ORF">ElyMa_005778200</name>
</gene>
<protein>
    <submittedName>
        <fullName evidence="1">Uncharacterized protein</fullName>
    </submittedName>
</protein>
<keyword evidence="2" id="KW-1185">Reference proteome</keyword>
<dbReference type="AlphaFoldDB" id="A0AAV4FTG2"/>
<name>A0AAV4FTG2_9GAST</name>
<proteinExistence type="predicted"/>
<comment type="caution">
    <text evidence="1">The sequence shown here is derived from an EMBL/GenBank/DDBJ whole genome shotgun (WGS) entry which is preliminary data.</text>
</comment>
<evidence type="ECO:0000313" key="2">
    <source>
        <dbReference type="Proteomes" id="UP000762676"/>
    </source>
</evidence>
<accession>A0AAV4FTG2</accession>
<sequence>MPRFVTRVGDSVIHQGTITRPGRTIDLEDTRQCNYHLSSKYDNEFGVSGFILGFPIKALRAGGKAVGVGDTPTSPQILSGNFLARPPLRRQFAYHPSIIS</sequence>
<dbReference type="EMBL" id="BMAT01011596">
    <property type="protein sequence ID" value="GFR75530.1"/>
    <property type="molecule type" value="Genomic_DNA"/>
</dbReference>
<evidence type="ECO:0000313" key="1">
    <source>
        <dbReference type="EMBL" id="GFR75530.1"/>
    </source>
</evidence>
<dbReference type="Proteomes" id="UP000762676">
    <property type="component" value="Unassembled WGS sequence"/>
</dbReference>
<organism evidence="1 2">
    <name type="scientific">Elysia marginata</name>
    <dbReference type="NCBI Taxonomy" id="1093978"/>
    <lineage>
        <taxon>Eukaryota</taxon>
        <taxon>Metazoa</taxon>
        <taxon>Spiralia</taxon>
        <taxon>Lophotrochozoa</taxon>
        <taxon>Mollusca</taxon>
        <taxon>Gastropoda</taxon>
        <taxon>Heterobranchia</taxon>
        <taxon>Euthyneura</taxon>
        <taxon>Panpulmonata</taxon>
        <taxon>Sacoglossa</taxon>
        <taxon>Placobranchoidea</taxon>
        <taxon>Plakobranchidae</taxon>
        <taxon>Elysia</taxon>
    </lineage>
</organism>